<comment type="caution">
    <text evidence="1">The sequence shown here is derived from an EMBL/GenBank/DDBJ whole genome shotgun (WGS) entry which is preliminary data.</text>
</comment>
<evidence type="ECO:0000313" key="2">
    <source>
        <dbReference type="Proteomes" id="UP000265566"/>
    </source>
</evidence>
<accession>A0A396GJF9</accession>
<name>A0A396GJF9_MEDTR</name>
<reference evidence="2" key="1">
    <citation type="journal article" date="2018" name="Nat. Plants">
        <title>Whole-genome landscape of Medicago truncatula symbiotic genes.</title>
        <authorList>
            <person name="Pecrix Y."/>
            <person name="Staton S.E."/>
            <person name="Sallet E."/>
            <person name="Lelandais-Briere C."/>
            <person name="Moreau S."/>
            <person name="Carrere S."/>
            <person name="Blein T."/>
            <person name="Jardinaud M.F."/>
            <person name="Latrasse D."/>
            <person name="Zouine M."/>
            <person name="Zahm M."/>
            <person name="Kreplak J."/>
            <person name="Mayjonade B."/>
            <person name="Satge C."/>
            <person name="Perez M."/>
            <person name="Cauet S."/>
            <person name="Marande W."/>
            <person name="Chantry-Darmon C."/>
            <person name="Lopez-Roques C."/>
            <person name="Bouchez O."/>
            <person name="Berard A."/>
            <person name="Debelle F."/>
            <person name="Munos S."/>
            <person name="Bendahmane A."/>
            <person name="Berges H."/>
            <person name="Niebel A."/>
            <person name="Buitink J."/>
            <person name="Frugier F."/>
            <person name="Benhamed M."/>
            <person name="Crespi M."/>
            <person name="Gouzy J."/>
            <person name="Gamas P."/>
        </authorList>
    </citation>
    <scope>NUCLEOTIDE SEQUENCE [LARGE SCALE GENOMIC DNA]</scope>
    <source>
        <strain evidence="2">cv. Jemalong A17</strain>
    </source>
</reference>
<organism evidence="1 2">
    <name type="scientific">Medicago truncatula</name>
    <name type="common">Barrel medic</name>
    <name type="synonym">Medicago tribuloides</name>
    <dbReference type="NCBI Taxonomy" id="3880"/>
    <lineage>
        <taxon>Eukaryota</taxon>
        <taxon>Viridiplantae</taxon>
        <taxon>Streptophyta</taxon>
        <taxon>Embryophyta</taxon>
        <taxon>Tracheophyta</taxon>
        <taxon>Spermatophyta</taxon>
        <taxon>Magnoliopsida</taxon>
        <taxon>eudicotyledons</taxon>
        <taxon>Gunneridae</taxon>
        <taxon>Pentapetalae</taxon>
        <taxon>rosids</taxon>
        <taxon>fabids</taxon>
        <taxon>Fabales</taxon>
        <taxon>Fabaceae</taxon>
        <taxon>Papilionoideae</taxon>
        <taxon>50 kb inversion clade</taxon>
        <taxon>NPAAA clade</taxon>
        <taxon>Hologalegina</taxon>
        <taxon>IRL clade</taxon>
        <taxon>Trifolieae</taxon>
        <taxon>Medicago</taxon>
    </lineage>
</organism>
<gene>
    <name evidence="1" type="ORF">MtrunA17_Chr8g0363881</name>
</gene>
<dbReference type="Proteomes" id="UP000265566">
    <property type="component" value="Chromosome 8"/>
</dbReference>
<dbReference type="Gramene" id="rna47532">
    <property type="protein sequence ID" value="RHN41232.1"/>
    <property type="gene ID" value="gene47532"/>
</dbReference>
<evidence type="ECO:0000313" key="1">
    <source>
        <dbReference type="EMBL" id="RHN41232.1"/>
    </source>
</evidence>
<dbReference type="AlphaFoldDB" id="A0A396GJF9"/>
<sequence length="98" mass="10969">MQFGSLLKYKQLSKTSRSSLVKRKMDSGNFTMAVLSAASVFSDLSMPMFSGNAFNLEHSERMRLSRCFSPDTSLGSSIKFSQRVKFKLSNVVKLPMDS</sequence>
<proteinExistence type="predicted"/>
<dbReference type="EMBL" id="PSQE01000008">
    <property type="protein sequence ID" value="RHN41232.1"/>
    <property type="molecule type" value="Genomic_DNA"/>
</dbReference>
<protein>
    <submittedName>
        <fullName evidence="1">Uncharacterized protein</fullName>
    </submittedName>
</protein>